<dbReference type="Pfam" id="PF04043">
    <property type="entry name" value="PMEI"/>
    <property type="match status" value="1"/>
</dbReference>
<sequence>MGIFRRLPLYITLAAVVFTFLPSPPFPSAAAAADGKLNLATQVCKNTPNPNFCRAVVFSDPRAADADRVVLAYIVFGQTYVNTTSTQTYIASKIKSIEASGGGESGELKGLRKCRAYYEEANRTLIHDMLQNLDSESYYGFDKASVNVEDQARACRKDLGGASPMTEKNDDLIELAKICYAVSLLFPYGG</sequence>
<dbReference type="eggNOG" id="ENOG502S1QM">
    <property type="taxonomic scope" value="Eukaryota"/>
</dbReference>
<dbReference type="PANTHER" id="PTHR35357:SF8">
    <property type="entry name" value="OS01G0111000 PROTEIN"/>
    <property type="match status" value="1"/>
</dbReference>
<feature type="signal peptide" evidence="4">
    <location>
        <begin position="1"/>
        <end position="19"/>
    </location>
</feature>
<protein>
    <recommendedName>
        <fullName evidence="5">Pectinesterase inhibitor domain-containing protein</fullName>
    </recommendedName>
</protein>
<dbReference type="InterPro" id="IPR006501">
    <property type="entry name" value="Pectinesterase_inhib_dom"/>
</dbReference>
<accession>A0A022RCI5</accession>
<dbReference type="GO" id="GO:0009827">
    <property type="term" value="P:plant-type cell wall modification"/>
    <property type="evidence" value="ECO:0000318"/>
    <property type="project" value="GO_Central"/>
</dbReference>
<organism evidence="6 7">
    <name type="scientific">Erythranthe guttata</name>
    <name type="common">Yellow monkey flower</name>
    <name type="synonym">Mimulus guttatus</name>
    <dbReference type="NCBI Taxonomy" id="4155"/>
    <lineage>
        <taxon>Eukaryota</taxon>
        <taxon>Viridiplantae</taxon>
        <taxon>Streptophyta</taxon>
        <taxon>Embryophyta</taxon>
        <taxon>Tracheophyta</taxon>
        <taxon>Spermatophyta</taxon>
        <taxon>Magnoliopsida</taxon>
        <taxon>eudicotyledons</taxon>
        <taxon>Gunneridae</taxon>
        <taxon>Pentapetalae</taxon>
        <taxon>asterids</taxon>
        <taxon>lamiids</taxon>
        <taxon>Lamiales</taxon>
        <taxon>Phrymaceae</taxon>
        <taxon>Erythranthe</taxon>
    </lineage>
</organism>
<reference evidence="6 7" key="1">
    <citation type="journal article" date="2013" name="Proc. Natl. Acad. Sci. U.S.A.">
        <title>Fine-scale variation in meiotic recombination in Mimulus inferred from population shotgun sequencing.</title>
        <authorList>
            <person name="Hellsten U."/>
            <person name="Wright K.M."/>
            <person name="Jenkins J."/>
            <person name="Shu S."/>
            <person name="Yuan Y."/>
            <person name="Wessler S.R."/>
            <person name="Schmutz J."/>
            <person name="Willis J.H."/>
            <person name="Rokhsar D.S."/>
        </authorList>
    </citation>
    <scope>NUCLEOTIDE SEQUENCE [LARGE SCALE GENOMIC DNA]</scope>
    <source>
        <strain evidence="7">cv. DUN x IM62</strain>
    </source>
</reference>
<dbReference type="PhylomeDB" id="A0A022RCI5"/>
<dbReference type="InterPro" id="IPR035513">
    <property type="entry name" value="Invertase/methylesterase_inhib"/>
</dbReference>
<dbReference type="Proteomes" id="UP000030748">
    <property type="component" value="Unassembled WGS sequence"/>
</dbReference>
<dbReference type="AlphaFoldDB" id="A0A022RCI5"/>
<name>A0A022RCI5_ERYGU</name>
<feature type="chain" id="PRO_5001507962" description="Pectinesterase inhibitor domain-containing protein" evidence="4">
    <location>
        <begin position="20"/>
        <end position="190"/>
    </location>
</feature>
<dbReference type="CDD" id="cd14859">
    <property type="entry name" value="PMEI_like"/>
    <property type="match status" value="1"/>
</dbReference>
<evidence type="ECO:0000313" key="7">
    <source>
        <dbReference type="Proteomes" id="UP000030748"/>
    </source>
</evidence>
<dbReference type="NCBIfam" id="TIGR01614">
    <property type="entry name" value="PME_inhib"/>
    <property type="match status" value="1"/>
</dbReference>
<dbReference type="OrthoDB" id="1899876at2759"/>
<dbReference type="KEGG" id="egt:105957268"/>
<dbReference type="SUPFAM" id="SSF101148">
    <property type="entry name" value="Plant invertase/pectin methylesterase inhibitor"/>
    <property type="match status" value="1"/>
</dbReference>
<evidence type="ECO:0000256" key="4">
    <source>
        <dbReference type="SAM" id="SignalP"/>
    </source>
</evidence>
<evidence type="ECO:0000256" key="2">
    <source>
        <dbReference type="ARBA" id="ARBA00023157"/>
    </source>
</evidence>
<dbReference type="EMBL" id="KI630509">
    <property type="protein sequence ID" value="EYU38057.1"/>
    <property type="molecule type" value="Genomic_DNA"/>
</dbReference>
<keyword evidence="1 4" id="KW-0732">Signal</keyword>
<dbReference type="SMART" id="SM00856">
    <property type="entry name" value="PMEI"/>
    <property type="match status" value="1"/>
</dbReference>
<feature type="domain" description="Pectinesterase inhibitor" evidence="5">
    <location>
        <begin position="35"/>
        <end position="182"/>
    </location>
</feature>
<dbReference type="OMA" id="CEANRCE"/>
<dbReference type="GO" id="GO:0009505">
    <property type="term" value="C:plant-type cell wall"/>
    <property type="evidence" value="ECO:0000318"/>
    <property type="project" value="GO_Central"/>
</dbReference>
<evidence type="ECO:0000256" key="1">
    <source>
        <dbReference type="ARBA" id="ARBA00022729"/>
    </source>
</evidence>
<proteinExistence type="inferred from homology"/>
<keyword evidence="7" id="KW-1185">Reference proteome</keyword>
<keyword evidence="2" id="KW-1015">Disulfide bond</keyword>
<comment type="similarity">
    <text evidence="3">Belongs to the PMEI family.</text>
</comment>
<dbReference type="PANTHER" id="PTHR35357">
    <property type="entry name" value="OS02G0537100 PROTEIN"/>
    <property type="match status" value="1"/>
</dbReference>
<gene>
    <name evidence="6" type="ORF">MIMGU_mgv11b012038mg</name>
</gene>
<evidence type="ECO:0000313" key="6">
    <source>
        <dbReference type="EMBL" id="EYU38057.1"/>
    </source>
</evidence>
<dbReference type="GO" id="GO:0004857">
    <property type="term" value="F:enzyme inhibitor activity"/>
    <property type="evidence" value="ECO:0000318"/>
    <property type="project" value="GO_Central"/>
</dbReference>
<evidence type="ECO:0000256" key="3">
    <source>
        <dbReference type="ARBA" id="ARBA00038471"/>
    </source>
</evidence>
<evidence type="ECO:0000259" key="5">
    <source>
        <dbReference type="SMART" id="SM00856"/>
    </source>
</evidence>
<dbReference type="Gene3D" id="1.20.140.40">
    <property type="entry name" value="Invertase/pectin methylesterase inhibitor family protein"/>
    <property type="match status" value="1"/>
</dbReference>